<dbReference type="RefSeq" id="WP_136458650.1">
    <property type="nucleotide sequence ID" value="NZ_SRSF01000003.1"/>
</dbReference>
<gene>
    <name evidence="3" type="ORF">E4021_09195</name>
</gene>
<dbReference type="EMBL" id="SRSF01000003">
    <property type="protein sequence ID" value="THH39779.1"/>
    <property type="molecule type" value="Genomic_DNA"/>
</dbReference>
<dbReference type="InterPro" id="IPR007890">
    <property type="entry name" value="CHASE2"/>
</dbReference>
<feature type="transmembrane region" description="Helical" evidence="1">
    <location>
        <begin position="309"/>
        <end position="330"/>
    </location>
</feature>
<feature type="domain" description="CHASE2" evidence="2">
    <location>
        <begin position="43"/>
        <end position="325"/>
    </location>
</feature>
<dbReference type="SMART" id="SM01080">
    <property type="entry name" value="CHASE2"/>
    <property type="match status" value="1"/>
</dbReference>
<evidence type="ECO:0000256" key="1">
    <source>
        <dbReference type="SAM" id="Phobius"/>
    </source>
</evidence>
<feature type="transmembrane region" description="Helical" evidence="1">
    <location>
        <begin position="368"/>
        <end position="385"/>
    </location>
</feature>
<evidence type="ECO:0000313" key="3">
    <source>
        <dbReference type="EMBL" id="THH39779.1"/>
    </source>
</evidence>
<dbReference type="AlphaFoldDB" id="A0A4S4NJ52"/>
<protein>
    <submittedName>
        <fullName evidence="3">CHASE2 domain-containing protein</fullName>
    </submittedName>
</protein>
<evidence type="ECO:0000313" key="4">
    <source>
        <dbReference type="Proteomes" id="UP000308528"/>
    </source>
</evidence>
<name>A0A4S4NJ52_9BACT</name>
<keyword evidence="4" id="KW-1185">Reference proteome</keyword>
<organism evidence="3 4">
    <name type="scientific">Neolewinella litorea</name>
    <dbReference type="NCBI Taxonomy" id="2562452"/>
    <lineage>
        <taxon>Bacteria</taxon>
        <taxon>Pseudomonadati</taxon>
        <taxon>Bacteroidota</taxon>
        <taxon>Saprospiria</taxon>
        <taxon>Saprospirales</taxon>
        <taxon>Lewinellaceae</taxon>
        <taxon>Neolewinella</taxon>
    </lineage>
</organism>
<keyword evidence="1" id="KW-0812">Transmembrane</keyword>
<reference evidence="3 4" key="1">
    <citation type="submission" date="2019-04" db="EMBL/GenBank/DDBJ databases">
        <title>Lewinella litorea sp. nov., isolated from a marine sand.</title>
        <authorList>
            <person name="Yoon J.-H."/>
        </authorList>
    </citation>
    <scope>NUCLEOTIDE SEQUENCE [LARGE SCALE GENOMIC DNA]</scope>
    <source>
        <strain evidence="3 4">HSMS-39</strain>
    </source>
</reference>
<dbReference type="Proteomes" id="UP000308528">
    <property type="component" value="Unassembled WGS sequence"/>
</dbReference>
<feature type="transmembrane region" description="Helical" evidence="1">
    <location>
        <begin position="12"/>
        <end position="31"/>
    </location>
</feature>
<sequence length="402" mass="45772">MGLPRPTAYLHAALITGMVFLLIGFLDLVTFNSHYFAPFNNGIRDYEVTDILFSQLRDPEQVKRENRVVLVHVSKFDRSQIGELLDRIASQSPAVIGVDILFPEPQEPAGDYVLAASIAAHRDLIVLAANLLPFDADRAGIPGIRTSDSLFSAGVESAYTNFLSGTDYTIRLFSPFISTLNGERHDAFAVALARRYTPERVGKLAWRRGDRPLRINYSGDYRGFLRVDGQTVLDSDDPEALVVFRDRIVIVGFIDSRQPDAPMEDRYFTPLNPTYTGRSLPDMYGAVIHANIVSMLLDGRYIYELPNWLVTLMVIVFTYINVVVIHWIYHNLPDSYHGVTRIMQLVELFLLFFLVALLFYYFRLKIDFTVGFLALVVAYDMVMIYESFIRKRIPYLNASDHD</sequence>
<dbReference type="OrthoDB" id="1403562at2"/>
<evidence type="ECO:0000259" key="2">
    <source>
        <dbReference type="SMART" id="SM01080"/>
    </source>
</evidence>
<feature type="transmembrane region" description="Helical" evidence="1">
    <location>
        <begin position="342"/>
        <end position="362"/>
    </location>
</feature>
<proteinExistence type="predicted"/>
<keyword evidence="1" id="KW-1133">Transmembrane helix</keyword>
<accession>A0A4S4NJ52</accession>
<keyword evidence="1" id="KW-0472">Membrane</keyword>
<dbReference type="Pfam" id="PF05226">
    <property type="entry name" value="CHASE2"/>
    <property type="match status" value="1"/>
</dbReference>
<comment type="caution">
    <text evidence="3">The sequence shown here is derived from an EMBL/GenBank/DDBJ whole genome shotgun (WGS) entry which is preliminary data.</text>
</comment>